<evidence type="ECO:0000313" key="2">
    <source>
        <dbReference type="Proteomes" id="UP001596087"/>
    </source>
</evidence>
<evidence type="ECO:0000313" key="1">
    <source>
        <dbReference type="EMBL" id="MFC5176358.1"/>
    </source>
</evidence>
<gene>
    <name evidence="1" type="ORF">ACFPGP_06730</name>
</gene>
<keyword evidence="2" id="KW-1185">Reference proteome</keyword>
<dbReference type="Proteomes" id="UP001596087">
    <property type="component" value="Unassembled WGS sequence"/>
</dbReference>
<comment type="caution">
    <text evidence="1">The sequence shown here is derived from an EMBL/GenBank/DDBJ whole genome shotgun (WGS) entry which is preliminary data.</text>
</comment>
<reference evidence="2" key="1">
    <citation type="journal article" date="2019" name="Int. J. Syst. Evol. Microbiol.">
        <title>The Global Catalogue of Microorganisms (GCM) 10K type strain sequencing project: providing services to taxonomists for standard genome sequencing and annotation.</title>
        <authorList>
            <consortium name="The Broad Institute Genomics Platform"/>
            <consortium name="The Broad Institute Genome Sequencing Center for Infectious Disease"/>
            <person name="Wu L."/>
            <person name="Ma J."/>
        </authorList>
    </citation>
    <scope>NUCLEOTIDE SEQUENCE [LARGE SCALE GENOMIC DNA]</scope>
    <source>
        <strain evidence="2">DFY41</strain>
    </source>
</reference>
<organism evidence="1 2">
    <name type="scientific">Nocardioides taihuensis</name>
    <dbReference type="NCBI Taxonomy" id="1835606"/>
    <lineage>
        <taxon>Bacteria</taxon>
        <taxon>Bacillati</taxon>
        <taxon>Actinomycetota</taxon>
        <taxon>Actinomycetes</taxon>
        <taxon>Propionibacteriales</taxon>
        <taxon>Nocardioidaceae</taxon>
        <taxon>Nocardioides</taxon>
    </lineage>
</organism>
<dbReference type="RefSeq" id="WP_378588605.1">
    <property type="nucleotide sequence ID" value="NZ_JBHSKD010000007.1"/>
</dbReference>
<protein>
    <submittedName>
        <fullName evidence="1">Uncharacterized protein</fullName>
    </submittedName>
</protein>
<name>A0ABW0BGH7_9ACTN</name>
<proteinExistence type="predicted"/>
<sequence length="87" mass="9671">MTADPELVARLVASTGLTPGEAARVVEDVVAFHAETLEEYVRRRHARLKTYGAKNAEIFARIAEELATRVVAPPPLSERQLRRIVYG</sequence>
<accession>A0ABW0BGH7</accession>
<dbReference type="EMBL" id="JBHSKD010000007">
    <property type="protein sequence ID" value="MFC5176358.1"/>
    <property type="molecule type" value="Genomic_DNA"/>
</dbReference>